<dbReference type="PANTHER" id="PTHR11525:SF0">
    <property type="entry name" value="FARNESYL PYROPHOSPHATE SYNTHASE"/>
    <property type="match status" value="1"/>
</dbReference>
<dbReference type="OrthoDB" id="10257492at2759"/>
<keyword evidence="7" id="KW-1185">Reference proteome</keyword>
<dbReference type="EMBL" id="CAJHJT010000056">
    <property type="protein sequence ID" value="CAD7013727.1"/>
    <property type="molecule type" value="Genomic_DNA"/>
</dbReference>
<evidence type="ECO:0000256" key="2">
    <source>
        <dbReference type="ARBA" id="ARBA00022679"/>
    </source>
</evidence>
<dbReference type="GO" id="GO:0004161">
    <property type="term" value="F:dimethylallyltranstransferase activity"/>
    <property type="evidence" value="ECO:0007669"/>
    <property type="project" value="TreeGrafter"/>
</dbReference>
<evidence type="ECO:0000313" key="6">
    <source>
        <dbReference type="EMBL" id="CAD7013727.1"/>
    </source>
</evidence>
<dbReference type="AlphaFoldDB" id="A0A811VEP6"/>
<name>A0A811VEP6_CERCA</name>
<proteinExistence type="predicted"/>
<reference evidence="6" key="1">
    <citation type="submission" date="2020-11" db="EMBL/GenBank/DDBJ databases">
        <authorList>
            <person name="Whitehead M."/>
        </authorList>
    </citation>
    <scope>NUCLEOTIDE SEQUENCE</scope>
    <source>
        <strain evidence="6">EGII</strain>
    </source>
</reference>
<dbReference type="GO" id="GO:0045337">
    <property type="term" value="P:farnesyl diphosphate biosynthetic process"/>
    <property type="evidence" value="ECO:0007669"/>
    <property type="project" value="TreeGrafter"/>
</dbReference>
<dbReference type="GO" id="GO:0004337">
    <property type="term" value="F:(2E,6E)-farnesyl diphosphate synthase activity"/>
    <property type="evidence" value="ECO:0007669"/>
    <property type="project" value="TreeGrafter"/>
</dbReference>
<comment type="caution">
    <text evidence="6">The sequence shown here is derived from an EMBL/GenBank/DDBJ whole genome shotgun (WGS) entry which is preliminary data.</text>
</comment>
<keyword evidence="3" id="KW-0479">Metal-binding</keyword>
<dbReference type="SUPFAM" id="SSF48576">
    <property type="entry name" value="Terpenoid synthases"/>
    <property type="match status" value="1"/>
</dbReference>
<accession>A0A811VEP6</accession>
<evidence type="ECO:0000256" key="5">
    <source>
        <dbReference type="ARBA" id="ARBA00033740"/>
    </source>
</evidence>
<dbReference type="Pfam" id="PF00348">
    <property type="entry name" value="polyprenyl_synt"/>
    <property type="match status" value="1"/>
</dbReference>
<comment type="pathway">
    <text evidence="5">Pheromone biosynthesis.</text>
</comment>
<dbReference type="Proteomes" id="UP000606786">
    <property type="component" value="Unassembled WGS sequence"/>
</dbReference>
<organism evidence="6 7">
    <name type="scientific">Ceratitis capitata</name>
    <name type="common">Mediterranean fruit fly</name>
    <name type="synonym">Tephritis capitata</name>
    <dbReference type="NCBI Taxonomy" id="7213"/>
    <lineage>
        <taxon>Eukaryota</taxon>
        <taxon>Metazoa</taxon>
        <taxon>Ecdysozoa</taxon>
        <taxon>Arthropoda</taxon>
        <taxon>Hexapoda</taxon>
        <taxon>Insecta</taxon>
        <taxon>Pterygota</taxon>
        <taxon>Neoptera</taxon>
        <taxon>Endopterygota</taxon>
        <taxon>Diptera</taxon>
        <taxon>Brachycera</taxon>
        <taxon>Muscomorpha</taxon>
        <taxon>Tephritoidea</taxon>
        <taxon>Tephritidae</taxon>
        <taxon>Ceratitis</taxon>
        <taxon>Ceratitis</taxon>
    </lineage>
</organism>
<comment type="cofactor">
    <cofactor evidence="1">
        <name>Mg(2+)</name>
        <dbReference type="ChEBI" id="CHEBI:18420"/>
    </cofactor>
</comment>
<sequence length="167" mass="18727">METYKALVTNKTSCHLFTLPIAGALHLAGITEKQKQIFSECEAIAFELGHLGQVQNDYLDCFGDPTLTGKIGTDIEANKCTWLAVKCLELASMDQQAIMVECYGQNDAEKILRVKELYKVLDLPSIYTQFEKEAIGRIKKLIQQSSSAVPHDVFSEILTQLSRREIK</sequence>
<keyword evidence="2" id="KW-0808">Transferase</keyword>
<dbReference type="GO" id="GO:0042811">
    <property type="term" value="P:pheromone biosynthetic process"/>
    <property type="evidence" value="ECO:0007669"/>
    <property type="project" value="UniProtKB-ARBA"/>
</dbReference>
<gene>
    <name evidence="6" type="ORF">CCAP1982_LOCUS21758</name>
</gene>
<dbReference type="InterPro" id="IPR008949">
    <property type="entry name" value="Isoprenoid_synthase_dom_sf"/>
</dbReference>
<protein>
    <submittedName>
        <fullName evidence="6">(Mediterranean fruit fly) hypothetical protein</fullName>
    </submittedName>
</protein>
<dbReference type="PANTHER" id="PTHR11525">
    <property type="entry name" value="FARNESYL-PYROPHOSPHATE SYNTHETASE"/>
    <property type="match status" value="1"/>
</dbReference>
<dbReference type="GO" id="GO:0046872">
    <property type="term" value="F:metal ion binding"/>
    <property type="evidence" value="ECO:0007669"/>
    <property type="project" value="UniProtKB-KW"/>
</dbReference>
<dbReference type="InterPro" id="IPR039702">
    <property type="entry name" value="FPS1-like"/>
</dbReference>
<evidence type="ECO:0000313" key="7">
    <source>
        <dbReference type="Proteomes" id="UP000606786"/>
    </source>
</evidence>
<evidence type="ECO:0000256" key="1">
    <source>
        <dbReference type="ARBA" id="ARBA00001946"/>
    </source>
</evidence>
<evidence type="ECO:0000256" key="4">
    <source>
        <dbReference type="ARBA" id="ARBA00022842"/>
    </source>
</evidence>
<keyword evidence="4" id="KW-0460">Magnesium</keyword>
<evidence type="ECO:0000256" key="3">
    <source>
        <dbReference type="ARBA" id="ARBA00022723"/>
    </source>
</evidence>
<dbReference type="InterPro" id="IPR000092">
    <property type="entry name" value="Polyprenyl_synt"/>
</dbReference>
<dbReference type="Gene3D" id="1.10.600.10">
    <property type="entry name" value="Farnesyl Diphosphate Synthase"/>
    <property type="match status" value="1"/>
</dbReference>
<dbReference type="GO" id="GO:0005737">
    <property type="term" value="C:cytoplasm"/>
    <property type="evidence" value="ECO:0007669"/>
    <property type="project" value="TreeGrafter"/>
</dbReference>